<evidence type="ECO:0000256" key="6">
    <source>
        <dbReference type="ARBA" id="ARBA00023163"/>
    </source>
</evidence>
<keyword evidence="4" id="KW-0238">DNA-binding</keyword>
<dbReference type="SUPFAM" id="SSF54171">
    <property type="entry name" value="DNA-binding domain"/>
    <property type="match status" value="1"/>
</dbReference>
<keyword evidence="6" id="KW-0804">Transcription</keyword>
<evidence type="ECO:0000256" key="5">
    <source>
        <dbReference type="ARBA" id="ARBA00023159"/>
    </source>
</evidence>
<evidence type="ECO:0000256" key="1">
    <source>
        <dbReference type="ARBA" id="ARBA00004123"/>
    </source>
</evidence>
<proteinExistence type="inferred from homology"/>
<dbReference type="GO" id="GO:0000976">
    <property type="term" value="F:transcription cis-regulatory region binding"/>
    <property type="evidence" value="ECO:0007669"/>
    <property type="project" value="UniProtKB-ARBA"/>
</dbReference>
<keyword evidence="3" id="KW-0805">Transcription regulation</keyword>
<evidence type="ECO:0000256" key="4">
    <source>
        <dbReference type="ARBA" id="ARBA00023125"/>
    </source>
</evidence>
<dbReference type="GO" id="GO:0005634">
    <property type="term" value="C:nucleus"/>
    <property type="evidence" value="ECO:0007669"/>
    <property type="project" value="UniProtKB-SubCell"/>
</dbReference>
<dbReference type="PANTHER" id="PTHR31657">
    <property type="entry name" value="ETHYLENE-RESPONSIVE TRANSCRIPTION FACTOR ERF061"/>
    <property type="match status" value="1"/>
</dbReference>
<evidence type="ECO:0000259" key="9">
    <source>
        <dbReference type="PROSITE" id="PS51032"/>
    </source>
</evidence>
<organism evidence="10 11">
    <name type="scientific">Trapa natans</name>
    <name type="common">Water chestnut</name>
    <dbReference type="NCBI Taxonomy" id="22666"/>
    <lineage>
        <taxon>Eukaryota</taxon>
        <taxon>Viridiplantae</taxon>
        <taxon>Streptophyta</taxon>
        <taxon>Embryophyta</taxon>
        <taxon>Tracheophyta</taxon>
        <taxon>Spermatophyta</taxon>
        <taxon>Magnoliopsida</taxon>
        <taxon>eudicotyledons</taxon>
        <taxon>Gunneridae</taxon>
        <taxon>Pentapetalae</taxon>
        <taxon>rosids</taxon>
        <taxon>malvids</taxon>
        <taxon>Myrtales</taxon>
        <taxon>Lythraceae</taxon>
        <taxon>Trapa</taxon>
    </lineage>
</organism>
<name>A0AAN7QZD8_TRANT</name>
<reference evidence="10 11" key="1">
    <citation type="journal article" date="2023" name="Hortic Res">
        <title>Pangenome of water caltrop reveals structural variations and asymmetric subgenome divergence after allopolyploidization.</title>
        <authorList>
            <person name="Zhang X."/>
            <person name="Chen Y."/>
            <person name="Wang L."/>
            <person name="Yuan Y."/>
            <person name="Fang M."/>
            <person name="Shi L."/>
            <person name="Lu R."/>
            <person name="Comes H.P."/>
            <person name="Ma Y."/>
            <person name="Chen Y."/>
            <person name="Huang G."/>
            <person name="Zhou Y."/>
            <person name="Zheng Z."/>
            <person name="Qiu Y."/>
        </authorList>
    </citation>
    <scope>NUCLEOTIDE SEQUENCE [LARGE SCALE GENOMIC DNA]</scope>
    <source>
        <strain evidence="10">F231</strain>
    </source>
</reference>
<dbReference type="CDD" id="cd00018">
    <property type="entry name" value="AP2"/>
    <property type="match status" value="1"/>
</dbReference>
<dbReference type="SMART" id="SM00380">
    <property type="entry name" value="AP2"/>
    <property type="match status" value="1"/>
</dbReference>
<comment type="similarity">
    <text evidence="8">Belongs to the AP2/ERF transcription factor family. ERF subfamily.</text>
</comment>
<evidence type="ECO:0000256" key="3">
    <source>
        <dbReference type="ARBA" id="ARBA00023015"/>
    </source>
</evidence>
<evidence type="ECO:0000256" key="2">
    <source>
        <dbReference type="ARBA" id="ARBA00022745"/>
    </source>
</evidence>
<dbReference type="PROSITE" id="PS51032">
    <property type="entry name" value="AP2_ERF"/>
    <property type="match status" value="1"/>
</dbReference>
<evidence type="ECO:0000313" key="11">
    <source>
        <dbReference type="Proteomes" id="UP001346149"/>
    </source>
</evidence>
<dbReference type="AlphaFoldDB" id="A0AAN7QZD8"/>
<dbReference type="Pfam" id="PF00847">
    <property type="entry name" value="AP2"/>
    <property type="match status" value="1"/>
</dbReference>
<sequence length="335" mass="36677">MESFTPKELLPSSSFNGDPLRWVALSMTAKLPDSCSSSDPSPNPYSNCTSSEGEMLAQFSISDLPTPTMLSLSSLPPPPTLALFRQEPPAAASYTQNPVQNLCFKSEYLYDHLRTSPIRTQGQKGMIKNKNSSLSNWLSTERALPMKYAGGRKFSTKSSQTAGKVFRGVRQRHWGKWVAEIRLPRNRTRVWLGTFDTAEEAARAYDTAAYILRGDYANLNFPDLKHELTANSTTGALLEAKLQAVLQQGNSSKNISSSLNMKADTLVRNPVAPSVIERSSTASDLEQAVESIGGAAASYHHQIQGGDNISEGVQLSRMPSLDMELIWEAILVSDS</sequence>
<dbReference type="Gene3D" id="3.30.730.10">
    <property type="entry name" value="AP2/ERF domain"/>
    <property type="match status" value="1"/>
</dbReference>
<dbReference type="GO" id="GO:0009873">
    <property type="term" value="P:ethylene-activated signaling pathway"/>
    <property type="evidence" value="ECO:0007669"/>
    <property type="project" value="UniProtKB-KW"/>
</dbReference>
<gene>
    <name evidence="10" type="ORF">SAY86_015907</name>
</gene>
<dbReference type="InterPro" id="IPR001471">
    <property type="entry name" value="AP2/ERF_dom"/>
</dbReference>
<dbReference type="PANTHER" id="PTHR31657:SF40">
    <property type="entry name" value="ETHYLENE-RESPONSIVE TRANSCRIPTION FACTOR ERF062"/>
    <property type="match status" value="1"/>
</dbReference>
<dbReference type="InterPro" id="IPR036955">
    <property type="entry name" value="AP2/ERF_dom_sf"/>
</dbReference>
<dbReference type="PRINTS" id="PR00367">
    <property type="entry name" value="ETHRSPELEMNT"/>
</dbReference>
<keyword evidence="7" id="KW-0539">Nucleus</keyword>
<dbReference type="FunFam" id="3.30.730.10:FF:000001">
    <property type="entry name" value="Ethylene-responsive transcription factor 2"/>
    <property type="match status" value="1"/>
</dbReference>
<feature type="domain" description="AP2/ERF" evidence="9">
    <location>
        <begin position="165"/>
        <end position="222"/>
    </location>
</feature>
<dbReference type="EMBL" id="JAXQNO010000016">
    <property type="protein sequence ID" value="KAK4781805.1"/>
    <property type="molecule type" value="Genomic_DNA"/>
</dbReference>
<comment type="caution">
    <text evidence="10">The sequence shown here is derived from an EMBL/GenBank/DDBJ whole genome shotgun (WGS) entry which is preliminary data.</text>
</comment>
<dbReference type="InterPro" id="IPR016177">
    <property type="entry name" value="DNA-bd_dom_sf"/>
</dbReference>
<keyword evidence="11" id="KW-1185">Reference proteome</keyword>
<keyword evidence="2" id="KW-0936">Ethylene signaling pathway</keyword>
<evidence type="ECO:0000256" key="8">
    <source>
        <dbReference type="ARBA" id="ARBA00024343"/>
    </source>
</evidence>
<comment type="subcellular location">
    <subcellularLocation>
        <location evidence="1">Nucleus</location>
    </subcellularLocation>
</comment>
<keyword evidence="5" id="KW-0010">Activator</keyword>
<dbReference type="GO" id="GO:0003700">
    <property type="term" value="F:DNA-binding transcription factor activity"/>
    <property type="evidence" value="ECO:0007669"/>
    <property type="project" value="InterPro"/>
</dbReference>
<dbReference type="InterPro" id="IPR051758">
    <property type="entry name" value="ERF/AP2-like"/>
</dbReference>
<protein>
    <recommendedName>
        <fullName evidence="9">AP2/ERF domain-containing protein</fullName>
    </recommendedName>
</protein>
<accession>A0AAN7QZD8</accession>
<evidence type="ECO:0000313" key="10">
    <source>
        <dbReference type="EMBL" id="KAK4781805.1"/>
    </source>
</evidence>
<dbReference type="Proteomes" id="UP001346149">
    <property type="component" value="Unassembled WGS sequence"/>
</dbReference>
<evidence type="ECO:0000256" key="7">
    <source>
        <dbReference type="ARBA" id="ARBA00023242"/>
    </source>
</evidence>